<name>A0A1G1VS19_9BACT</name>
<comment type="caution">
    <text evidence="1">The sequence shown here is derived from an EMBL/GenBank/DDBJ whole genome shotgun (WGS) entry which is preliminary data.</text>
</comment>
<dbReference type="EMBL" id="MHCJ01000003">
    <property type="protein sequence ID" value="OGY18192.1"/>
    <property type="molecule type" value="Genomic_DNA"/>
</dbReference>
<evidence type="ECO:0000313" key="2">
    <source>
        <dbReference type="Proteomes" id="UP000179233"/>
    </source>
</evidence>
<dbReference type="Proteomes" id="UP000179233">
    <property type="component" value="Unassembled WGS sequence"/>
</dbReference>
<proteinExistence type="predicted"/>
<organism evidence="1 2">
    <name type="scientific">Candidatus Chisholmbacteria bacterium RIFCSPHIGHO2_01_FULL_52_32</name>
    <dbReference type="NCBI Taxonomy" id="1797591"/>
    <lineage>
        <taxon>Bacteria</taxon>
        <taxon>Candidatus Chisholmiibacteriota</taxon>
    </lineage>
</organism>
<evidence type="ECO:0000313" key="1">
    <source>
        <dbReference type="EMBL" id="OGY18192.1"/>
    </source>
</evidence>
<accession>A0A1G1VS19</accession>
<reference evidence="1 2" key="1">
    <citation type="journal article" date="2016" name="Nat. Commun.">
        <title>Thousands of microbial genomes shed light on interconnected biogeochemical processes in an aquifer system.</title>
        <authorList>
            <person name="Anantharaman K."/>
            <person name="Brown C.T."/>
            <person name="Hug L.A."/>
            <person name="Sharon I."/>
            <person name="Castelle C.J."/>
            <person name="Probst A.J."/>
            <person name="Thomas B.C."/>
            <person name="Singh A."/>
            <person name="Wilkins M.J."/>
            <person name="Karaoz U."/>
            <person name="Brodie E.L."/>
            <person name="Williams K.H."/>
            <person name="Hubbard S.S."/>
            <person name="Banfield J.F."/>
        </authorList>
    </citation>
    <scope>NUCLEOTIDE SEQUENCE [LARGE SCALE GENOMIC DNA]</scope>
</reference>
<protein>
    <submittedName>
        <fullName evidence="1">Uncharacterized protein</fullName>
    </submittedName>
</protein>
<gene>
    <name evidence="1" type="ORF">A2786_01595</name>
</gene>
<sequence length="581" mass="66629">MDPAGGLDFLEGKIPSLMTEKPLPIEIEEQDRQIPITPEGFFDLSRFAGVLPENVWNLSDDEFALWAEKQANLQEGEPVLLARFHRPKQGEFAGRMVTHDLGKSGVLVMDEPGATTEVHLPYVVKVVGETNQYSQLRLVRKPNLEDCVRYLRQREGKERRIEIQQISFRTIVSREDESPVMGREPGGRKTFLRKNLSPEVKNSVIYSDDHVVAVEPTEESRKYSFCVPIAKARVWERTSVSAVQENGTPIPVVSTERFYGIDSVYTGVKRIGWFDSLANVLPDLSPENQAILARLWNVYRRKELDKQNKGEELKKQIAADKHEAWEAYEDGRVVVERDRRYREIGEDGEEHDFVPVLVDGERYDIEPYYPDGTRTRYGGNWKAYTAAEAFAIVDSDRYFLESLSREKGIQFQPGLIADLRPDSVEIDIDQLAHAPQYTTNGFRWGREPIARDHFKRLFESKIVEFESNAVKLTLEFSPCLYEQTTVGQQDGGIEPVPVVEYRVAYLLSDEIVQYDDRILCLRDHVEERVEKILNKVLSELHKPAWIPPDDGRKVRWLAGQEWASSEIDGEADDGIKEENEV</sequence>
<dbReference type="AlphaFoldDB" id="A0A1G1VS19"/>